<reference evidence="3" key="1">
    <citation type="journal article" date="2017" name="Nat. Ecol. Evol.">
        <title>Genome expansion and lineage-specific genetic innovations in the forest pathogenic fungi Armillaria.</title>
        <authorList>
            <person name="Sipos G."/>
            <person name="Prasanna A.N."/>
            <person name="Walter M.C."/>
            <person name="O'Connor E."/>
            <person name="Balint B."/>
            <person name="Krizsan K."/>
            <person name="Kiss B."/>
            <person name="Hess J."/>
            <person name="Varga T."/>
            <person name="Slot J."/>
            <person name="Riley R."/>
            <person name="Boka B."/>
            <person name="Rigling D."/>
            <person name="Barry K."/>
            <person name="Lee J."/>
            <person name="Mihaltcheva S."/>
            <person name="LaButti K."/>
            <person name="Lipzen A."/>
            <person name="Waldron R."/>
            <person name="Moloney N.M."/>
            <person name="Sperisen C."/>
            <person name="Kredics L."/>
            <person name="Vagvoelgyi C."/>
            <person name="Patrignani A."/>
            <person name="Fitzpatrick D."/>
            <person name="Nagy I."/>
            <person name="Doyle S."/>
            <person name="Anderson J.B."/>
            <person name="Grigoriev I.V."/>
            <person name="Gueldener U."/>
            <person name="Muensterkoetter M."/>
            <person name="Nagy L.G."/>
        </authorList>
    </citation>
    <scope>NUCLEOTIDE SEQUENCE [LARGE SCALE GENOMIC DNA]</scope>
    <source>
        <strain evidence="3">Ar21-2</strain>
    </source>
</reference>
<keyword evidence="3" id="KW-1185">Reference proteome</keyword>
<evidence type="ECO:0000313" key="3">
    <source>
        <dbReference type="Proteomes" id="UP000217790"/>
    </source>
</evidence>
<evidence type="ECO:0000313" key="2">
    <source>
        <dbReference type="EMBL" id="PBK81218.1"/>
    </source>
</evidence>
<feature type="compositionally biased region" description="Basic and acidic residues" evidence="1">
    <location>
        <begin position="15"/>
        <end position="30"/>
    </location>
</feature>
<dbReference type="InParanoid" id="A0A2H3CS21"/>
<feature type="region of interest" description="Disordered" evidence="1">
    <location>
        <begin position="1"/>
        <end position="64"/>
    </location>
</feature>
<feature type="non-terminal residue" evidence="2">
    <location>
        <position position="1"/>
    </location>
</feature>
<feature type="non-terminal residue" evidence="2">
    <location>
        <position position="64"/>
    </location>
</feature>
<name>A0A2H3CS21_ARMGA</name>
<protein>
    <submittedName>
        <fullName evidence="2">Uncharacterized protein</fullName>
    </submittedName>
</protein>
<gene>
    <name evidence="2" type="ORF">ARMGADRAFT_1020466</name>
</gene>
<accession>A0A2H3CS21</accession>
<dbReference type="EMBL" id="KZ293733">
    <property type="protein sequence ID" value="PBK81218.1"/>
    <property type="molecule type" value="Genomic_DNA"/>
</dbReference>
<evidence type="ECO:0000256" key="1">
    <source>
        <dbReference type="SAM" id="MobiDB-lite"/>
    </source>
</evidence>
<organism evidence="2 3">
    <name type="scientific">Armillaria gallica</name>
    <name type="common">Bulbous honey fungus</name>
    <name type="synonym">Armillaria bulbosa</name>
    <dbReference type="NCBI Taxonomy" id="47427"/>
    <lineage>
        <taxon>Eukaryota</taxon>
        <taxon>Fungi</taxon>
        <taxon>Dikarya</taxon>
        <taxon>Basidiomycota</taxon>
        <taxon>Agaricomycotina</taxon>
        <taxon>Agaricomycetes</taxon>
        <taxon>Agaricomycetidae</taxon>
        <taxon>Agaricales</taxon>
        <taxon>Marasmiineae</taxon>
        <taxon>Physalacriaceae</taxon>
        <taxon>Armillaria</taxon>
    </lineage>
</organism>
<dbReference type="Proteomes" id="UP000217790">
    <property type="component" value="Unassembled WGS sequence"/>
</dbReference>
<feature type="compositionally biased region" description="Polar residues" evidence="1">
    <location>
        <begin position="31"/>
        <end position="45"/>
    </location>
</feature>
<proteinExistence type="predicted"/>
<dbReference type="AlphaFoldDB" id="A0A2H3CS21"/>
<sequence>AGDEHVMETTAPACIEHHSTDPDHLNELHSETCQVQTRQSNNSQSHQDKKQDQPQMEVRSQQIL</sequence>